<dbReference type="InterPro" id="IPR036860">
    <property type="entry name" value="SH2_dom_sf"/>
</dbReference>
<feature type="domain" description="Tyrosine-protein phosphatase" evidence="12">
    <location>
        <begin position="228"/>
        <end position="572"/>
    </location>
</feature>
<dbReference type="GO" id="GO:0035556">
    <property type="term" value="P:intracellular signal transduction"/>
    <property type="evidence" value="ECO:0007669"/>
    <property type="project" value="TreeGrafter"/>
</dbReference>
<evidence type="ECO:0000256" key="6">
    <source>
        <dbReference type="ARBA" id="ARBA00022912"/>
    </source>
</evidence>
<dbReference type="Gene3D" id="3.90.190.10">
    <property type="entry name" value="Protein tyrosine phosphatase superfamily"/>
    <property type="match status" value="1"/>
</dbReference>
<evidence type="ECO:0000313" key="16">
    <source>
        <dbReference type="WBParaSite" id="HDID_0000806901-mRNA-1"/>
    </source>
</evidence>
<feature type="compositionally biased region" description="Low complexity" evidence="10">
    <location>
        <begin position="660"/>
        <end position="674"/>
    </location>
</feature>
<dbReference type="GO" id="GO:0000278">
    <property type="term" value="P:mitotic cell cycle"/>
    <property type="evidence" value="ECO:0007669"/>
    <property type="project" value="TreeGrafter"/>
</dbReference>
<organism evidence="16">
    <name type="scientific">Hymenolepis diminuta</name>
    <name type="common">Rat tapeworm</name>
    <dbReference type="NCBI Taxonomy" id="6216"/>
    <lineage>
        <taxon>Eukaryota</taxon>
        <taxon>Metazoa</taxon>
        <taxon>Spiralia</taxon>
        <taxon>Lophotrochozoa</taxon>
        <taxon>Platyhelminthes</taxon>
        <taxon>Cestoda</taxon>
        <taxon>Eucestoda</taxon>
        <taxon>Cyclophyllidea</taxon>
        <taxon>Hymenolepididae</taxon>
        <taxon>Hymenolepis</taxon>
    </lineage>
</organism>
<evidence type="ECO:0000313" key="14">
    <source>
        <dbReference type="EMBL" id="VDL60385.1"/>
    </source>
</evidence>
<dbReference type="GO" id="GO:0001784">
    <property type="term" value="F:phosphotyrosine residue binding"/>
    <property type="evidence" value="ECO:0007669"/>
    <property type="project" value="TreeGrafter"/>
</dbReference>
<dbReference type="PROSITE" id="PS50055">
    <property type="entry name" value="TYR_PHOSPHATASE_PTP"/>
    <property type="match status" value="1"/>
</dbReference>
<dbReference type="PANTHER" id="PTHR46257:SF3">
    <property type="entry name" value="TYROSINE-PROTEIN PHOSPHATASE CORKSCREW"/>
    <property type="match status" value="1"/>
</dbReference>
<dbReference type="GO" id="GO:0030154">
    <property type="term" value="P:cell differentiation"/>
    <property type="evidence" value="ECO:0007669"/>
    <property type="project" value="TreeGrafter"/>
</dbReference>
<dbReference type="PROSITE" id="PS00383">
    <property type="entry name" value="TYR_PHOSPHATASE_1"/>
    <property type="match status" value="1"/>
</dbReference>
<dbReference type="EMBL" id="UYSG01011020">
    <property type="protein sequence ID" value="VDL60385.1"/>
    <property type="molecule type" value="Genomic_DNA"/>
</dbReference>
<dbReference type="EC" id="3.1.3.48" evidence="2"/>
<keyword evidence="7 9" id="KW-0727">SH2 domain</keyword>
<evidence type="ECO:0000256" key="2">
    <source>
        <dbReference type="ARBA" id="ARBA00013064"/>
    </source>
</evidence>
<dbReference type="InterPro" id="IPR000387">
    <property type="entry name" value="Tyr_Pase_dom"/>
</dbReference>
<dbReference type="OrthoDB" id="8815311at2759"/>
<evidence type="ECO:0000259" key="12">
    <source>
        <dbReference type="PROSITE" id="PS50055"/>
    </source>
</evidence>
<keyword evidence="6" id="KW-0904">Protein phosphatase</keyword>
<evidence type="ECO:0000259" key="11">
    <source>
        <dbReference type="PROSITE" id="PS50001"/>
    </source>
</evidence>
<dbReference type="SUPFAM" id="SSF52799">
    <property type="entry name" value="(Phosphotyrosine protein) phosphatases II"/>
    <property type="match status" value="1"/>
</dbReference>
<comment type="subcellular location">
    <subcellularLocation>
        <location evidence="1">Cytoplasm</location>
    </subcellularLocation>
</comment>
<evidence type="ECO:0000256" key="3">
    <source>
        <dbReference type="ARBA" id="ARBA00022490"/>
    </source>
</evidence>
<dbReference type="SMART" id="SM00252">
    <property type="entry name" value="SH2"/>
    <property type="match status" value="2"/>
</dbReference>
<dbReference type="PANTHER" id="PTHR46257">
    <property type="entry name" value="TYROSINE-PROTEIN PHOSPHATASE CORKSCREW"/>
    <property type="match status" value="1"/>
</dbReference>
<evidence type="ECO:0000256" key="8">
    <source>
        <dbReference type="ARBA" id="ARBA00051722"/>
    </source>
</evidence>
<dbReference type="STRING" id="6216.A0A0R3SS43"/>
<dbReference type="SUPFAM" id="SSF55550">
    <property type="entry name" value="SH2 domain"/>
    <property type="match status" value="2"/>
</dbReference>
<dbReference type="CDD" id="cd10340">
    <property type="entry name" value="SH2_N-SH2_SHP_like"/>
    <property type="match status" value="1"/>
</dbReference>
<keyword evidence="4" id="KW-0677">Repeat</keyword>
<dbReference type="FunFam" id="3.30.505.10:FF:000018">
    <property type="entry name" value="Tyrosine-protein phosphatase non-receptor type"/>
    <property type="match status" value="1"/>
</dbReference>
<dbReference type="Pfam" id="PF00102">
    <property type="entry name" value="Y_phosphatase"/>
    <property type="match status" value="1"/>
</dbReference>
<evidence type="ECO:0000256" key="1">
    <source>
        <dbReference type="ARBA" id="ARBA00004496"/>
    </source>
</evidence>
<feature type="region of interest" description="Disordered" evidence="10">
    <location>
        <begin position="616"/>
        <end position="685"/>
    </location>
</feature>
<evidence type="ECO:0000256" key="10">
    <source>
        <dbReference type="SAM" id="MobiDB-lite"/>
    </source>
</evidence>
<dbReference type="Gene3D" id="3.30.505.10">
    <property type="entry name" value="SH2 domain"/>
    <property type="match status" value="2"/>
</dbReference>
<evidence type="ECO:0000256" key="9">
    <source>
        <dbReference type="PROSITE-ProRule" id="PRU00191"/>
    </source>
</evidence>
<evidence type="ECO:0000256" key="5">
    <source>
        <dbReference type="ARBA" id="ARBA00022801"/>
    </source>
</evidence>
<dbReference type="Pfam" id="PF00017">
    <property type="entry name" value="SH2"/>
    <property type="match status" value="2"/>
</dbReference>
<accession>A0A0R3SS43</accession>
<dbReference type="GO" id="GO:0004726">
    <property type="term" value="F:non-membrane spanning protein tyrosine phosphatase activity"/>
    <property type="evidence" value="ECO:0007669"/>
    <property type="project" value="TreeGrafter"/>
</dbReference>
<dbReference type="InterPro" id="IPR000242">
    <property type="entry name" value="PTP_cat"/>
</dbReference>
<dbReference type="SMART" id="SM00404">
    <property type="entry name" value="PTPc_motif"/>
    <property type="match status" value="1"/>
</dbReference>
<feature type="compositionally biased region" description="Low complexity" evidence="10">
    <location>
        <begin position="616"/>
        <end position="634"/>
    </location>
</feature>
<evidence type="ECO:0000256" key="4">
    <source>
        <dbReference type="ARBA" id="ARBA00022737"/>
    </source>
</evidence>
<keyword evidence="3" id="KW-0963">Cytoplasm</keyword>
<dbReference type="InterPro" id="IPR029021">
    <property type="entry name" value="Prot-tyrosine_phosphatase-like"/>
</dbReference>
<reference evidence="16" key="1">
    <citation type="submission" date="2017-02" db="UniProtKB">
        <authorList>
            <consortium name="WormBaseParasite"/>
        </authorList>
    </citation>
    <scope>IDENTIFICATION</scope>
</reference>
<evidence type="ECO:0000259" key="13">
    <source>
        <dbReference type="PROSITE" id="PS50056"/>
    </source>
</evidence>
<dbReference type="PRINTS" id="PR00401">
    <property type="entry name" value="SH2DOMAIN"/>
</dbReference>
<dbReference type="PROSITE" id="PS50001">
    <property type="entry name" value="SH2"/>
    <property type="match status" value="2"/>
</dbReference>
<dbReference type="InterPro" id="IPR016130">
    <property type="entry name" value="Tyr_Pase_AS"/>
</dbReference>
<dbReference type="PRINTS" id="PR00700">
    <property type="entry name" value="PRTYPHPHTASE"/>
</dbReference>
<comment type="catalytic activity">
    <reaction evidence="8">
        <text>O-phospho-L-tyrosyl-[protein] + H2O = L-tyrosyl-[protein] + phosphate</text>
        <dbReference type="Rhea" id="RHEA:10684"/>
        <dbReference type="Rhea" id="RHEA-COMP:10136"/>
        <dbReference type="Rhea" id="RHEA-COMP:20101"/>
        <dbReference type="ChEBI" id="CHEBI:15377"/>
        <dbReference type="ChEBI" id="CHEBI:43474"/>
        <dbReference type="ChEBI" id="CHEBI:46858"/>
        <dbReference type="ChEBI" id="CHEBI:61978"/>
        <dbReference type="EC" id="3.1.3.48"/>
    </reaction>
</comment>
<dbReference type="SMART" id="SM00194">
    <property type="entry name" value="PTPc"/>
    <property type="match status" value="1"/>
</dbReference>
<dbReference type="InterPro" id="IPR052123">
    <property type="entry name" value="Non-rcpt_Tyr_Phosphatase"/>
</dbReference>
<dbReference type="InterPro" id="IPR003595">
    <property type="entry name" value="Tyr_Pase_cat"/>
</dbReference>
<dbReference type="Proteomes" id="UP000274504">
    <property type="component" value="Unassembled WGS sequence"/>
</dbReference>
<reference evidence="14 15" key="2">
    <citation type="submission" date="2018-11" db="EMBL/GenBank/DDBJ databases">
        <authorList>
            <consortium name="Pathogen Informatics"/>
        </authorList>
    </citation>
    <scope>NUCLEOTIDE SEQUENCE [LARGE SCALE GENOMIC DNA]</scope>
</reference>
<feature type="compositionally biased region" description="Pro residues" evidence="10">
    <location>
        <begin position="643"/>
        <end position="652"/>
    </location>
</feature>
<dbReference type="WBParaSite" id="HDID_0000806901-mRNA-1">
    <property type="protein sequence ID" value="HDID_0000806901-mRNA-1"/>
    <property type="gene ID" value="HDID_0000806901"/>
</dbReference>
<protein>
    <recommendedName>
        <fullName evidence="2">protein-tyrosine-phosphatase</fullName>
        <ecNumber evidence="2">3.1.3.48</ecNumber>
    </recommendedName>
</protein>
<proteinExistence type="predicted"/>
<sequence length="685" mass="76862">MAIDSRRWFYNELSGLAAEKLLIEKGEPGSFLIRQSHNSPGNFTLSVRRKDSFAHIRIQNTGDFLSFFGGEKFATLPELVNYYREHPDQLKERNGTIIELRYPLMVDDYITENARWFHGRQTASEAQNLLLQKGKNGSFLVRESIRQPGSYVLSVVTGRNTVSHILVNRLPNSKFDLGDGREFSTLSQLIEYYSAFPIMVKDGDLICLKQRVAQLEKEGVRGKRVTGFWEEFEELHDEPTTAGISRIEGSRPCNAAKNRYKNILPFDATRVILRDGDPSVPGSDYINANYISNPVFLREGLQSPREVEEGESQPTSMSGKEREEGEAEDNEKVDSSPKSINRRSRIFFSPRPQYIATQGVLPGTVVDMWRMVWQERASIVVMLTKENERGRNKCEKYWPTELEGPLILAVPLGTLKVIPISERNLTSQIVREMKVSLHRRSNRLEGDEGAEETSSIPLEDDDSFTVYLLQFLAWPDHGTPSEPSEFLDLLFNISSIQERMETTGPMIVHCSSGIGRTGTLIVVDMLIGCVCEGGLHTDIDIARTVQAVREQRSGMVQTEAQYRFIYKAVQEFVSSLLLRVKERNALKPLGIDYTNLKQTPKSEGCLCCTGTASLPNTSSLSSSLPNSSQSFWSSRSTNCRPKPTAPPLPPLNSPGDVSQSVTVPSTTYGSSSGSRRWYKLSSASR</sequence>
<dbReference type="InterPro" id="IPR000980">
    <property type="entry name" value="SH2"/>
</dbReference>
<dbReference type="PROSITE" id="PS50056">
    <property type="entry name" value="TYR_PHOSPHATASE_2"/>
    <property type="match status" value="1"/>
</dbReference>
<feature type="region of interest" description="Disordered" evidence="10">
    <location>
        <begin position="303"/>
        <end position="338"/>
    </location>
</feature>
<keyword evidence="5" id="KW-0378">Hydrolase</keyword>
<name>A0A0R3SS43_HYMDI</name>
<feature type="domain" description="SH2" evidence="11">
    <location>
        <begin position="8"/>
        <end position="104"/>
    </location>
</feature>
<feature type="domain" description="SH2" evidence="11">
    <location>
        <begin position="116"/>
        <end position="194"/>
    </location>
</feature>
<evidence type="ECO:0000256" key="7">
    <source>
        <dbReference type="ARBA" id="ARBA00022999"/>
    </source>
</evidence>
<gene>
    <name evidence="14" type="ORF">HDID_LOCUS8067</name>
</gene>
<dbReference type="GO" id="GO:0005737">
    <property type="term" value="C:cytoplasm"/>
    <property type="evidence" value="ECO:0007669"/>
    <property type="project" value="UniProtKB-SubCell"/>
</dbReference>
<feature type="domain" description="Tyrosine specific protein phosphatases" evidence="13">
    <location>
        <begin position="484"/>
        <end position="563"/>
    </location>
</feature>
<evidence type="ECO:0000313" key="15">
    <source>
        <dbReference type="Proteomes" id="UP000274504"/>
    </source>
</evidence>
<dbReference type="AlphaFoldDB" id="A0A0R3SS43"/>